<evidence type="ECO:0000313" key="2">
    <source>
        <dbReference type="EMBL" id="CAA9391832.1"/>
    </source>
</evidence>
<sequence length="211" mass="22740">MGITGCASGSGSPSGIRLATARDARSVAAIYAPNVTGTVISFESEPPDEDEMRRRIEVTLERYPWLVCERRGRVLGYAYAGAHGSRAAYQWSVDVSVYVHGEAHRTGVGRALYTSLFAALRLQGFYNAFAGATLPNPGSVGLHEAMGFRPVGVYRGTGYKMGAWHDVGWWHLPLLERGPDPAPPADLPSVLGSEEWDAAVAKGLPLLRDEP</sequence>
<reference evidence="2" key="1">
    <citation type="submission" date="2020-02" db="EMBL/GenBank/DDBJ databases">
        <authorList>
            <person name="Meier V. D."/>
        </authorList>
    </citation>
    <scope>NUCLEOTIDE SEQUENCE</scope>
    <source>
        <strain evidence="2">AVDCRST_MAG55</strain>
    </source>
</reference>
<gene>
    <name evidence="2" type="ORF">AVDCRST_MAG55-137</name>
</gene>
<evidence type="ECO:0000259" key="1">
    <source>
        <dbReference type="PROSITE" id="PS51186"/>
    </source>
</evidence>
<feature type="domain" description="N-acetyltransferase" evidence="1">
    <location>
        <begin position="14"/>
        <end position="166"/>
    </location>
</feature>
<name>A0A6J4NU69_9ACTN</name>
<dbReference type="SUPFAM" id="SSF55729">
    <property type="entry name" value="Acyl-CoA N-acyltransferases (Nat)"/>
    <property type="match status" value="1"/>
</dbReference>
<organism evidence="2">
    <name type="scientific">uncultured Rubrobacteraceae bacterium</name>
    <dbReference type="NCBI Taxonomy" id="349277"/>
    <lineage>
        <taxon>Bacteria</taxon>
        <taxon>Bacillati</taxon>
        <taxon>Actinomycetota</taxon>
        <taxon>Rubrobacteria</taxon>
        <taxon>Rubrobacterales</taxon>
        <taxon>Rubrobacteraceae</taxon>
        <taxon>environmental samples</taxon>
    </lineage>
</organism>
<dbReference type="Pfam" id="PF13420">
    <property type="entry name" value="Acetyltransf_4"/>
    <property type="match status" value="1"/>
</dbReference>
<dbReference type="Gene3D" id="3.40.630.30">
    <property type="match status" value="1"/>
</dbReference>
<dbReference type="NCBIfam" id="NF040504">
    <property type="entry name" value="resist_ArsN1b"/>
    <property type="match status" value="1"/>
</dbReference>
<dbReference type="PANTHER" id="PTHR43072">
    <property type="entry name" value="N-ACETYLTRANSFERASE"/>
    <property type="match status" value="1"/>
</dbReference>
<dbReference type="PANTHER" id="PTHR43072:SF8">
    <property type="entry name" value="ACYLTRANSFERASE FABY-RELATED"/>
    <property type="match status" value="1"/>
</dbReference>
<protein>
    <submittedName>
        <fullName evidence="2">Acetyltransferase, GNAT family</fullName>
    </submittedName>
</protein>
<dbReference type="GO" id="GO:0016747">
    <property type="term" value="F:acyltransferase activity, transferring groups other than amino-acyl groups"/>
    <property type="evidence" value="ECO:0007669"/>
    <property type="project" value="InterPro"/>
</dbReference>
<dbReference type="CDD" id="cd04301">
    <property type="entry name" value="NAT_SF"/>
    <property type="match status" value="1"/>
</dbReference>
<keyword evidence="2" id="KW-0808">Transferase</keyword>
<proteinExistence type="predicted"/>
<dbReference type="AlphaFoldDB" id="A0A6J4NU69"/>
<dbReference type="PROSITE" id="PS51186">
    <property type="entry name" value="GNAT"/>
    <property type="match status" value="1"/>
</dbReference>
<dbReference type="InterPro" id="IPR016181">
    <property type="entry name" value="Acyl_CoA_acyltransferase"/>
</dbReference>
<dbReference type="EMBL" id="CADCUZ010000009">
    <property type="protein sequence ID" value="CAA9391832.1"/>
    <property type="molecule type" value="Genomic_DNA"/>
</dbReference>
<accession>A0A6J4NU69</accession>
<dbReference type="InterPro" id="IPR000182">
    <property type="entry name" value="GNAT_dom"/>
</dbReference>